<name>A0A8S5UQJ7_9CAUD</name>
<dbReference type="EMBL" id="BK016120">
    <property type="protein sequence ID" value="DAF96743.1"/>
    <property type="molecule type" value="Genomic_DNA"/>
</dbReference>
<organism evidence="2">
    <name type="scientific">Siphoviridae sp. ctfrT39</name>
    <dbReference type="NCBI Taxonomy" id="2825598"/>
    <lineage>
        <taxon>Viruses</taxon>
        <taxon>Duplodnaviria</taxon>
        <taxon>Heunggongvirae</taxon>
        <taxon>Uroviricota</taxon>
        <taxon>Caudoviricetes</taxon>
    </lineage>
</organism>
<dbReference type="Pfam" id="PF00550">
    <property type="entry name" value="PP-binding"/>
    <property type="match status" value="1"/>
</dbReference>
<evidence type="ECO:0000313" key="2">
    <source>
        <dbReference type="EMBL" id="DAF96743.1"/>
    </source>
</evidence>
<sequence>MKKEEITSRIITIVNSLKTSWVKHEVTTASNIRDEVELESIDFLDMIQQVEMMFHIKITPEEAKDCKLVSDVIALAERKVNN</sequence>
<accession>A0A8S5UQJ7</accession>
<dbReference type="Gene3D" id="1.10.1200.10">
    <property type="entry name" value="ACP-like"/>
    <property type="match status" value="1"/>
</dbReference>
<dbReference type="SUPFAM" id="SSF47336">
    <property type="entry name" value="ACP-like"/>
    <property type="match status" value="1"/>
</dbReference>
<evidence type="ECO:0000259" key="1">
    <source>
        <dbReference type="Pfam" id="PF00550"/>
    </source>
</evidence>
<feature type="domain" description="Carrier" evidence="1">
    <location>
        <begin position="24"/>
        <end position="74"/>
    </location>
</feature>
<dbReference type="InterPro" id="IPR036736">
    <property type="entry name" value="ACP-like_sf"/>
</dbReference>
<dbReference type="InterPro" id="IPR009081">
    <property type="entry name" value="PP-bd_ACP"/>
</dbReference>
<reference evidence="2" key="1">
    <citation type="journal article" date="2021" name="Proc. Natl. Acad. Sci. U.S.A.">
        <title>A Catalog of Tens of Thousands of Viruses from Human Metagenomes Reveals Hidden Associations with Chronic Diseases.</title>
        <authorList>
            <person name="Tisza M.J."/>
            <person name="Buck C.B."/>
        </authorList>
    </citation>
    <scope>NUCLEOTIDE SEQUENCE</scope>
    <source>
        <strain evidence="2">CtfrT39</strain>
    </source>
</reference>
<protein>
    <recommendedName>
        <fullName evidence="1">Carrier domain-containing protein</fullName>
    </recommendedName>
</protein>
<proteinExistence type="predicted"/>